<sequence>MHVKFCLNHSSKVISYCIAYNVPATVTLYKASEQKTRPYHRLMYMIACTPT</sequence>
<name>F1T4P8_9ACTN</name>
<evidence type="ECO:0000313" key="1">
    <source>
        <dbReference type="EMBL" id="EGF23692.1"/>
    </source>
</evidence>
<gene>
    <name evidence="1" type="ORF">HMPREF0091_10639</name>
</gene>
<dbReference type="Proteomes" id="UP000005947">
    <property type="component" value="Unassembled WGS sequence"/>
</dbReference>
<keyword evidence="2" id="KW-1185">Reference proteome</keyword>
<dbReference type="AlphaFoldDB" id="F1T4P8"/>
<protein>
    <submittedName>
        <fullName evidence="1">Uncharacterized protein</fullName>
    </submittedName>
</protein>
<organism evidence="1 2">
    <name type="scientific">Fannyhessea vaginae DSM 15829</name>
    <dbReference type="NCBI Taxonomy" id="525256"/>
    <lineage>
        <taxon>Bacteria</taxon>
        <taxon>Bacillati</taxon>
        <taxon>Actinomycetota</taxon>
        <taxon>Coriobacteriia</taxon>
        <taxon>Coriobacteriales</taxon>
        <taxon>Atopobiaceae</taxon>
        <taxon>Fannyhessea</taxon>
    </lineage>
</organism>
<comment type="caution">
    <text evidence="1">The sequence shown here is derived from an EMBL/GenBank/DDBJ whole genome shotgun (WGS) entry which is preliminary data.</text>
</comment>
<accession>F1T4P8</accession>
<dbReference type="EMBL" id="ACGK02000001">
    <property type="protein sequence ID" value="EGF23692.1"/>
    <property type="molecule type" value="Genomic_DNA"/>
</dbReference>
<evidence type="ECO:0000313" key="2">
    <source>
        <dbReference type="Proteomes" id="UP000005947"/>
    </source>
</evidence>
<proteinExistence type="predicted"/>
<reference evidence="1 2" key="1">
    <citation type="submission" date="2011-02" db="EMBL/GenBank/DDBJ databases">
        <authorList>
            <person name="Muzny D."/>
            <person name="Qin X."/>
            <person name="Buhay C."/>
            <person name="Dugan-Rocha S."/>
            <person name="Ding Y."/>
            <person name="Chen G."/>
            <person name="Hawes A."/>
            <person name="Holder M."/>
            <person name="Jhangiani S."/>
            <person name="Johnson A."/>
            <person name="Khan Z."/>
            <person name="Li Z."/>
            <person name="Liu W."/>
            <person name="Liu X."/>
            <person name="Perez L."/>
            <person name="Shen H."/>
            <person name="Wang Q."/>
            <person name="Watt J."/>
            <person name="Xi L."/>
            <person name="Xin Y."/>
            <person name="Zhou J."/>
            <person name="Deng J."/>
            <person name="Jiang H."/>
            <person name="Liu Y."/>
            <person name="Qu J."/>
            <person name="Song X.-Z."/>
            <person name="Zhang L."/>
            <person name="Villasana D."/>
            <person name="Johnson A."/>
            <person name="Liu J."/>
            <person name="Liyanage D."/>
            <person name="Lorensuhewa L."/>
            <person name="Robinson T."/>
            <person name="Song A."/>
            <person name="Song B.-B."/>
            <person name="Dinh H."/>
            <person name="Thornton R."/>
            <person name="Coyle M."/>
            <person name="Francisco L."/>
            <person name="Jackson L."/>
            <person name="Javaid M."/>
            <person name="Korchina V."/>
            <person name="Kovar C."/>
            <person name="Mata R."/>
            <person name="Mathew T."/>
            <person name="Ngo R."/>
            <person name="Nguyen L."/>
            <person name="Nguyen N."/>
            <person name="Okwuonu G."/>
            <person name="Ongeri F."/>
            <person name="Pham C."/>
            <person name="Simmons D."/>
            <person name="Wilczek-Boney K."/>
            <person name="Hale W."/>
            <person name="Jakkamsetti A."/>
            <person name="Pham P."/>
            <person name="Ruth R."/>
            <person name="San Lucas F."/>
            <person name="Warren J."/>
            <person name="Zhang J."/>
            <person name="Zhao Z."/>
            <person name="Zhou C."/>
            <person name="Zhu D."/>
            <person name="Lee S."/>
            <person name="Bess C."/>
            <person name="Blankenburg K."/>
            <person name="Forbes L."/>
            <person name="Fu Q."/>
            <person name="Gubbala S."/>
            <person name="Hirani K."/>
            <person name="Jayaseelan J.C."/>
            <person name="Lara F."/>
            <person name="Munidasa M."/>
            <person name="Palculict T."/>
            <person name="Patil S."/>
            <person name="Pu L.-L."/>
            <person name="Saada N."/>
            <person name="Tang L."/>
            <person name="Weissenberger G."/>
            <person name="Zhu Y."/>
            <person name="Hemphill L."/>
            <person name="Shang Y."/>
            <person name="Youmans B."/>
            <person name="Ayvaz T."/>
            <person name="Ross M."/>
            <person name="Santibanez J."/>
            <person name="Aqrawi P."/>
            <person name="Gross S."/>
            <person name="Joshi V."/>
            <person name="Fowler G."/>
            <person name="Nazareth L."/>
            <person name="Reid J."/>
            <person name="Worley K."/>
            <person name="Petrosino J."/>
            <person name="Highlander S."/>
            <person name="Gibbs R."/>
        </authorList>
    </citation>
    <scope>NUCLEOTIDE SEQUENCE [LARGE SCALE GENOMIC DNA]</scope>
    <source>
        <strain evidence="1 2">DSM 15829</strain>
    </source>
</reference>